<dbReference type="EMBL" id="FOEG01000004">
    <property type="protein sequence ID" value="SEO89109.1"/>
    <property type="molecule type" value="Genomic_DNA"/>
</dbReference>
<dbReference type="AlphaFoldDB" id="A0A1H8TD87"/>
<evidence type="ECO:0000313" key="2">
    <source>
        <dbReference type="EMBL" id="SEO89109.1"/>
    </source>
</evidence>
<evidence type="ECO:0000313" key="3">
    <source>
        <dbReference type="Proteomes" id="UP000199657"/>
    </source>
</evidence>
<dbReference type="Proteomes" id="UP000199657">
    <property type="component" value="Unassembled WGS sequence"/>
</dbReference>
<reference evidence="2 3" key="1">
    <citation type="submission" date="2016-10" db="EMBL/GenBank/DDBJ databases">
        <authorList>
            <person name="de Groot N.N."/>
        </authorList>
    </citation>
    <scope>NUCLEOTIDE SEQUENCE [LARGE SCALE GENOMIC DNA]</scope>
    <source>
        <strain evidence="2 3">CGMCC 1.6291</strain>
    </source>
</reference>
<proteinExistence type="predicted"/>
<dbReference type="STRING" id="406100.SAMN04488052_10495"/>
<keyword evidence="3" id="KW-1185">Reference proteome</keyword>
<name>A0A1H8TD87_9GAMM</name>
<keyword evidence="1" id="KW-0732">Signal</keyword>
<feature type="signal peptide" evidence="1">
    <location>
        <begin position="1"/>
        <end position="22"/>
    </location>
</feature>
<sequence length="188" mass="21222">MTRTVRTLLVLCALAIHPLAQATPPAESWPSTECSDSDYWLAFAEVEMCFERSDIRRLEHSNLPSPTVTMQLHDGEQTTDLTFSRLDDRMLTGGLHEHLGKSVSETFELLRQSNGGEEHDLAREVMDVDRNATVRVYENGQSRAYVLLRESGRYSSIFMLHTDRDGGIKIGGELDQQLAERLLSAMRP</sequence>
<feature type="chain" id="PRO_5011634512" description="DUF1795 domain-containing protein" evidence="1">
    <location>
        <begin position="23"/>
        <end position="188"/>
    </location>
</feature>
<organism evidence="2 3">
    <name type="scientific">Aquisalimonas asiatica</name>
    <dbReference type="NCBI Taxonomy" id="406100"/>
    <lineage>
        <taxon>Bacteria</taxon>
        <taxon>Pseudomonadati</taxon>
        <taxon>Pseudomonadota</taxon>
        <taxon>Gammaproteobacteria</taxon>
        <taxon>Chromatiales</taxon>
        <taxon>Ectothiorhodospiraceae</taxon>
        <taxon>Aquisalimonas</taxon>
    </lineage>
</organism>
<protein>
    <recommendedName>
        <fullName evidence="4">DUF1795 domain-containing protein</fullName>
    </recommendedName>
</protein>
<accession>A0A1H8TD87</accession>
<evidence type="ECO:0008006" key="4">
    <source>
        <dbReference type="Google" id="ProtNLM"/>
    </source>
</evidence>
<evidence type="ECO:0000256" key="1">
    <source>
        <dbReference type="SAM" id="SignalP"/>
    </source>
</evidence>
<gene>
    <name evidence="2" type="ORF">SAMN04488052_10495</name>
</gene>